<dbReference type="STRING" id="218851.A0A2G5CM73"/>
<evidence type="ECO:0000259" key="1">
    <source>
        <dbReference type="Pfam" id="PF00646"/>
    </source>
</evidence>
<proteinExistence type="predicted"/>
<accession>A0A2G5CM73</accession>
<dbReference type="SUPFAM" id="SSF52047">
    <property type="entry name" value="RNI-like"/>
    <property type="match status" value="1"/>
</dbReference>
<dbReference type="AlphaFoldDB" id="A0A2G5CM73"/>
<dbReference type="OrthoDB" id="1929062at2759"/>
<dbReference type="Gene3D" id="1.20.1280.50">
    <property type="match status" value="1"/>
</dbReference>
<gene>
    <name evidence="2" type="ORF">AQUCO_04500154v1</name>
</gene>
<dbReference type="PANTHER" id="PTHR38926">
    <property type="entry name" value="F-BOX DOMAIN CONTAINING PROTEIN, EXPRESSED"/>
    <property type="match status" value="1"/>
</dbReference>
<reference evidence="2 3" key="1">
    <citation type="submission" date="2017-09" db="EMBL/GenBank/DDBJ databases">
        <title>WGS assembly of Aquilegia coerulea Goldsmith.</title>
        <authorList>
            <person name="Hodges S."/>
            <person name="Kramer E."/>
            <person name="Nordborg M."/>
            <person name="Tomkins J."/>
            <person name="Borevitz J."/>
            <person name="Derieg N."/>
            <person name="Yan J."/>
            <person name="Mihaltcheva S."/>
            <person name="Hayes R.D."/>
            <person name="Rokhsar D."/>
        </authorList>
    </citation>
    <scope>NUCLEOTIDE SEQUENCE [LARGE SCALE GENOMIC DNA]</scope>
    <source>
        <strain evidence="3">cv. Goldsmith</strain>
    </source>
</reference>
<dbReference type="InParanoid" id="A0A2G5CM73"/>
<dbReference type="EMBL" id="KZ305062">
    <property type="protein sequence ID" value="PIA32359.1"/>
    <property type="molecule type" value="Genomic_DNA"/>
</dbReference>
<dbReference type="InterPro" id="IPR001810">
    <property type="entry name" value="F-box_dom"/>
</dbReference>
<evidence type="ECO:0000313" key="3">
    <source>
        <dbReference type="Proteomes" id="UP000230069"/>
    </source>
</evidence>
<dbReference type="InterPro" id="IPR036047">
    <property type="entry name" value="F-box-like_dom_sf"/>
</dbReference>
<evidence type="ECO:0000313" key="2">
    <source>
        <dbReference type="EMBL" id="PIA32359.1"/>
    </source>
</evidence>
<feature type="domain" description="F-box" evidence="1">
    <location>
        <begin position="22"/>
        <end position="64"/>
    </location>
</feature>
<protein>
    <recommendedName>
        <fullName evidence="1">F-box domain-containing protein</fullName>
    </recommendedName>
</protein>
<name>A0A2G5CM73_AQUCA</name>
<sequence length="391" mass="44895">MEKSNGDVVDGNSTSSSNTRDWKDLDRDVLISIYKRLCRKDLVKGAPLCCTSWYSASKDPCLWKVVNLRFWEPIKGSDDWWKETHPVNAILDFFVNRSQGLLTQIKFPLHSSVDDLLYVAERCPRLMYFDINIRQSKVVEEKKIFELSISKLKELEGMGVDEVFISDNSSLQQIQQCCPNFKHLKVYVHRDDDDSLSKNTVSLITTYLPKLKILDLSGTGIHREDVLVILKACHELESLDITRCGKICAKDEILNIGSRLKKFCYNKEVWDSCDMCEGECMEAGILEEIYRWPCHHVLEDGFEAYIRGTKEWFGNVYPESEGTFEELIINLYPDAGASLYPLFIPLFVGAGPSDVSNEYHEHWDCYCDCGFSSDSDDGNDAAYIEYCYEIE</sequence>
<dbReference type="SUPFAM" id="SSF81383">
    <property type="entry name" value="F-box domain"/>
    <property type="match status" value="1"/>
</dbReference>
<organism evidence="2 3">
    <name type="scientific">Aquilegia coerulea</name>
    <name type="common">Rocky mountain columbine</name>
    <dbReference type="NCBI Taxonomy" id="218851"/>
    <lineage>
        <taxon>Eukaryota</taxon>
        <taxon>Viridiplantae</taxon>
        <taxon>Streptophyta</taxon>
        <taxon>Embryophyta</taxon>
        <taxon>Tracheophyta</taxon>
        <taxon>Spermatophyta</taxon>
        <taxon>Magnoliopsida</taxon>
        <taxon>Ranunculales</taxon>
        <taxon>Ranunculaceae</taxon>
        <taxon>Thalictroideae</taxon>
        <taxon>Aquilegia</taxon>
    </lineage>
</organism>
<dbReference type="Proteomes" id="UP000230069">
    <property type="component" value="Unassembled WGS sequence"/>
</dbReference>
<dbReference type="PANTHER" id="PTHR38926:SF5">
    <property type="entry name" value="F-BOX AND LEUCINE-RICH REPEAT PROTEIN 6"/>
    <property type="match status" value="1"/>
</dbReference>
<dbReference type="Pfam" id="PF00646">
    <property type="entry name" value="F-box"/>
    <property type="match status" value="1"/>
</dbReference>
<dbReference type="Gene3D" id="3.80.10.10">
    <property type="entry name" value="Ribonuclease Inhibitor"/>
    <property type="match status" value="1"/>
</dbReference>
<keyword evidence="3" id="KW-1185">Reference proteome</keyword>
<dbReference type="InterPro" id="IPR032675">
    <property type="entry name" value="LRR_dom_sf"/>
</dbReference>